<evidence type="ECO:0000313" key="1">
    <source>
        <dbReference type="EMBL" id="KAJ9654878.1"/>
    </source>
</evidence>
<organism evidence="1 2">
    <name type="scientific">Neophaeococcomyces mojaviensis</name>
    <dbReference type="NCBI Taxonomy" id="3383035"/>
    <lineage>
        <taxon>Eukaryota</taxon>
        <taxon>Fungi</taxon>
        <taxon>Dikarya</taxon>
        <taxon>Ascomycota</taxon>
        <taxon>Pezizomycotina</taxon>
        <taxon>Eurotiomycetes</taxon>
        <taxon>Chaetothyriomycetidae</taxon>
        <taxon>Chaetothyriales</taxon>
        <taxon>Chaetothyriales incertae sedis</taxon>
        <taxon>Neophaeococcomyces</taxon>
    </lineage>
</organism>
<accession>A0ACC3A3L2</accession>
<comment type="caution">
    <text evidence="1">The sequence shown here is derived from an EMBL/GenBank/DDBJ whole genome shotgun (WGS) entry which is preliminary data.</text>
</comment>
<dbReference type="Proteomes" id="UP001172386">
    <property type="component" value="Unassembled WGS sequence"/>
</dbReference>
<evidence type="ECO:0000313" key="2">
    <source>
        <dbReference type="Proteomes" id="UP001172386"/>
    </source>
</evidence>
<proteinExistence type="predicted"/>
<name>A0ACC3A3L2_9EURO</name>
<protein>
    <submittedName>
        <fullName evidence="1">Uncharacterized protein</fullName>
    </submittedName>
</protein>
<reference evidence="1" key="1">
    <citation type="submission" date="2022-10" db="EMBL/GenBank/DDBJ databases">
        <title>Culturing micro-colonial fungi from biological soil crusts in the Mojave desert and describing Neophaeococcomyces mojavensis, and introducing the new genera and species Taxawa tesnikishii.</title>
        <authorList>
            <person name="Kurbessoian T."/>
            <person name="Stajich J.E."/>
        </authorList>
    </citation>
    <scope>NUCLEOTIDE SEQUENCE</scope>
    <source>
        <strain evidence="1">JES_112</strain>
    </source>
</reference>
<gene>
    <name evidence="1" type="ORF">H2198_006151</name>
</gene>
<sequence>MHFIVALKKCDKGHPLTGSHEADQRICWRQCHRQAVRDATDDWQQLSLCSVIGADREAYIPVVDENALSIRTVDTCETCQRMNHSPEVQGIQADINEGIESVQSIQASIRDLREERNNAQTQEDVSFLDRAIEAERLLLTRNENSIAHLQVDLVNQKMQHRLEGEVDFVMTAVNKMHATARAGEGVPWPCVYFGSQRCEREQRDPERAGLNDWPRVFPPPSKIEGYVEVHQLAIVPLTVNTTQA</sequence>
<dbReference type="EMBL" id="JAPDRQ010000110">
    <property type="protein sequence ID" value="KAJ9654878.1"/>
    <property type="molecule type" value="Genomic_DNA"/>
</dbReference>
<keyword evidence="2" id="KW-1185">Reference proteome</keyword>